<feature type="compositionally biased region" description="Basic and acidic residues" evidence="1">
    <location>
        <begin position="111"/>
        <end position="126"/>
    </location>
</feature>
<accession>A0A8T2Q887</accession>
<reference evidence="2" key="1">
    <citation type="submission" date="2021-08" db="EMBL/GenBank/DDBJ databases">
        <title>WGS assembly of Ceratopteris richardii.</title>
        <authorList>
            <person name="Marchant D.B."/>
            <person name="Chen G."/>
            <person name="Jenkins J."/>
            <person name="Shu S."/>
            <person name="Leebens-Mack J."/>
            <person name="Grimwood J."/>
            <person name="Schmutz J."/>
            <person name="Soltis P."/>
            <person name="Soltis D."/>
            <person name="Chen Z.-H."/>
        </authorList>
    </citation>
    <scope>NUCLEOTIDE SEQUENCE</scope>
    <source>
        <strain evidence="2">Whitten #5841</strain>
        <tissue evidence="2">Leaf</tissue>
    </source>
</reference>
<comment type="caution">
    <text evidence="2">The sequence shown here is derived from an EMBL/GenBank/DDBJ whole genome shotgun (WGS) entry which is preliminary data.</text>
</comment>
<dbReference type="PANTHER" id="PTHR36035:SF1">
    <property type="entry name" value="PROTEIN DISULFIDE-ISOMERASE SCO2"/>
    <property type="match status" value="1"/>
</dbReference>
<proteinExistence type="predicted"/>
<dbReference type="Proteomes" id="UP000825935">
    <property type="component" value="Chromosome 37"/>
</dbReference>
<feature type="region of interest" description="Disordered" evidence="1">
    <location>
        <begin position="111"/>
        <end position="144"/>
    </location>
</feature>
<dbReference type="AlphaFoldDB" id="A0A8T2Q887"/>
<evidence type="ECO:0008006" key="4">
    <source>
        <dbReference type="Google" id="ProtNLM"/>
    </source>
</evidence>
<protein>
    <recommendedName>
        <fullName evidence="4">Protein disulfide-isomerase SCO2</fullName>
    </recommendedName>
</protein>
<name>A0A8T2Q887_CERRI</name>
<gene>
    <name evidence="2" type="ORF">KP509_37G040700</name>
</gene>
<keyword evidence="3" id="KW-1185">Reference proteome</keyword>
<dbReference type="InterPro" id="IPR037477">
    <property type="entry name" value="SCO2"/>
</dbReference>
<dbReference type="PANTHER" id="PTHR36035">
    <property type="entry name" value="PROTEIN DISULFIDE-ISOMERASE SCO2"/>
    <property type="match status" value="1"/>
</dbReference>
<dbReference type="OMA" id="NGKNERW"/>
<dbReference type="EMBL" id="CM035442">
    <property type="protein sequence ID" value="KAH7279855.1"/>
    <property type="molecule type" value="Genomic_DNA"/>
</dbReference>
<evidence type="ECO:0000313" key="3">
    <source>
        <dbReference type="Proteomes" id="UP000825935"/>
    </source>
</evidence>
<evidence type="ECO:0000313" key="2">
    <source>
        <dbReference type="EMBL" id="KAH7279855.1"/>
    </source>
</evidence>
<dbReference type="OrthoDB" id="2018364at2759"/>
<sequence>MLHARSLHQVDSSLDFHGILSEGTVPVQVLRFPSIIKVAPLRRFHIRSLTTSVPAIDPDDLPQPLGERLSPPSVNGKHIWRPQIIPKLKGPSRSFRNQEWRVYANNNGKNERWRKDDESSLSKDEALPLPMSYPGSTPDPQEVEDMENCDPEMKDCGDVLYQWVGKCSRCQGTGEVSYFPKKGREIICKCIPCMGLGHVQLKDSLHYSYDEHNLHIVLTS</sequence>
<organism evidence="2 3">
    <name type="scientific">Ceratopteris richardii</name>
    <name type="common">Triangle waterfern</name>
    <dbReference type="NCBI Taxonomy" id="49495"/>
    <lineage>
        <taxon>Eukaryota</taxon>
        <taxon>Viridiplantae</taxon>
        <taxon>Streptophyta</taxon>
        <taxon>Embryophyta</taxon>
        <taxon>Tracheophyta</taxon>
        <taxon>Polypodiopsida</taxon>
        <taxon>Polypodiidae</taxon>
        <taxon>Polypodiales</taxon>
        <taxon>Pteridineae</taxon>
        <taxon>Pteridaceae</taxon>
        <taxon>Parkerioideae</taxon>
        <taxon>Ceratopteris</taxon>
    </lineage>
</organism>
<evidence type="ECO:0000256" key="1">
    <source>
        <dbReference type="SAM" id="MobiDB-lite"/>
    </source>
</evidence>